<keyword evidence="13 19" id="KW-0067">ATP-binding</keyword>
<evidence type="ECO:0000256" key="1">
    <source>
        <dbReference type="ARBA" id="ARBA00004251"/>
    </source>
</evidence>
<comment type="catalytic activity">
    <reaction evidence="17">
        <text>L-threonyl-[protein] + ATP = O-phospho-L-threonyl-[protein] + ADP + H(+)</text>
        <dbReference type="Rhea" id="RHEA:46608"/>
        <dbReference type="Rhea" id="RHEA-COMP:11060"/>
        <dbReference type="Rhea" id="RHEA-COMP:11605"/>
        <dbReference type="ChEBI" id="CHEBI:15378"/>
        <dbReference type="ChEBI" id="CHEBI:30013"/>
        <dbReference type="ChEBI" id="CHEBI:30616"/>
        <dbReference type="ChEBI" id="CHEBI:61977"/>
        <dbReference type="ChEBI" id="CHEBI:456216"/>
        <dbReference type="EC" id="2.7.11.1"/>
    </reaction>
</comment>
<feature type="chain" id="PRO_5044247982" description="non-specific serine/threonine protein kinase" evidence="21">
    <location>
        <begin position="22"/>
        <end position="674"/>
    </location>
</feature>
<dbReference type="InterPro" id="IPR011009">
    <property type="entry name" value="Kinase-like_dom_sf"/>
</dbReference>
<evidence type="ECO:0000256" key="19">
    <source>
        <dbReference type="PROSITE-ProRule" id="PRU10141"/>
    </source>
</evidence>
<dbReference type="InterPro" id="IPR050528">
    <property type="entry name" value="L-type_Lectin-RKs"/>
</dbReference>
<dbReference type="PROSITE" id="PS00108">
    <property type="entry name" value="PROTEIN_KINASE_ST"/>
    <property type="match status" value="1"/>
</dbReference>
<protein>
    <recommendedName>
        <fullName evidence="4">non-specific serine/threonine protein kinase</fullName>
        <ecNumber evidence="4">2.7.11.1</ecNumber>
    </recommendedName>
</protein>
<evidence type="ECO:0000256" key="14">
    <source>
        <dbReference type="ARBA" id="ARBA00022989"/>
    </source>
</evidence>
<dbReference type="Pfam" id="PF00139">
    <property type="entry name" value="Lectin_legB"/>
    <property type="match status" value="1"/>
</dbReference>
<dbReference type="FunFam" id="1.10.510.10:FF:000108">
    <property type="entry name" value="L-type lectin-domain containing receptor kinase S.4"/>
    <property type="match status" value="1"/>
</dbReference>
<dbReference type="KEGG" id="tcc:18597478"/>
<dbReference type="RefSeq" id="XP_017976282.1">
    <property type="nucleotide sequence ID" value="XM_018120793.1"/>
</dbReference>
<feature type="signal peptide" evidence="21">
    <location>
        <begin position="1"/>
        <end position="21"/>
    </location>
</feature>
<dbReference type="SMART" id="SM00220">
    <property type="entry name" value="S_TKc"/>
    <property type="match status" value="1"/>
</dbReference>
<keyword evidence="16 24" id="KW-0675">Receptor</keyword>
<evidence type="ECO:0000256" key="3">
    <source>
        <dbReference type="ARBA" id="ARBA00010217"/>
    </source>
</evidence>
<dbReference type="GO" id="GO:0009845">
    <property type="term" value="P:seed germination"/>
    <property type="evidence" value="ECO:0007669"/>
    <property type="project" value="UniProtKB-ARBA"/>
</dbReference>
<keyword evidence="5" id="KW-1003">Cell membrane</keyword>
<evidence type="ECO:0000256" key="9">
    <source>
        <dbReference type="ARBA" id="ARBA00022729"/>
    </source>
</evidence>
<dbReference type="GO" id="GO:0009738">
    <property type="term" value="P:abscisic acid-activated signaling pathway"/>
    <property type="evidence" value="ECO:0007669"/>
    <property type="project" value="UniProtKB-ARBA"/>
</dbReference>
<name>A0AB32WA57_THECC</name>
<evidence type="ECO:0000256" key="17">
    <source>
        <dbReference type="ARBA" id="ARBA00047899"/>
    </source>
</evidence>
<dbReference type="FunFam" id="2.60.120.200:FF:000096">
    <property type="entry name" value="L-type lectin-domain containing receptor kinase V.9"/>
    <property type="match status" value="1"/>
</dbReference>
<keyword evidence="14 20" id="KW-1133">Transmembrane helix</keyword>
<dbReference type="PANTHER" id="PTHR27007">
    <property type="match status" value="1"/>
</dbReference>
<evidence type="ECO:0000256" key="10">
    <source>
        <dbReference type="ARBA" id="ARBA00022734"/>
    </source>
</evidence>
<evidence type="ECO:0000256" key="2">
    <source>
        <dbReference type="ARBA" id="ARBA00008536"/>
    </source>
</evidence>
<keyword evidence="12 24" id="KW-0418">Kinase</keyword>
<evidence type="ECO:0000256" key="6">
    <source>
        <dbReference type="ARBA" id="ARBA00022527"/>
    </source>
</evidence>
<feature type="transmembrane region" description="Helical" evidence="20">
    <location>
        <begin position="297"/>
        <end position="320"/>
    </location>
</feature>
<sequence>MAGSCSWASLIFCIVFFPVFAQPQPPSFIFNDFNGSESKLTLEGASIIRASGALKLTNKSNYAVGHAFYSESIQMLDNKSSPGSPKASSFSTTFVFAIVPPSSGRGGHGLAFTLSPSKQFPGAEAGHYMGIFNKVNDGLSSNHVFAVEFDTVNGFNDDSDSEGNHVGININSMYSKETEPAAYFINNTNLKEDMKLESGDPVHAWIEYDGNFVNVTISPLKVEKPSQPLISHRIDLTPLVEETMYVGFSASTGEKSSSHFILGWSFSTGGTARQLNVSQLPVPPPKEKDGSSFDPQVIGLIAALSTVTVLLLGILIYFTLYKRKAKSEELEDWELDCPHRFQYKDLYAATRGFKDSEIIGVGGFGAVYKGVLPTTGAEIAVKKITQNSIQGLREFAAEIESLGRLRHKNLVNLQGWCKQKNDLLLIYEYIPYGSLHSLLFNQKQGFALSWDQRFNIIKGIAAGLLYLHEEWELVVIHRDVKSSNVLIDAGMNARLGDFGLARLYDHGTESHTTSIVGTIGYIAPELARNGKASTRSDVFAYGVLLLEVVSGRKPIDSRNIFLVDWVIECHKTGQILDAMDPKLNSSFVIEEVRLVLLLGLLCSHPKPEVRPSMRKVMRYLNRDDPLPPIDYWESFDSRDELYSKFLEVISSDYKITKSHPSSSTSTSISYSSGT</sequence>
<evidence type="ECO:0000256" key="4">
    <source>
        <dbReference type="ARBA" id="ARBA00012513"/>
    </source>
</evidence>
<reference evidence="23" key="1">
    <citation type="journal article" date="1997" name="Nucleic Acids Res.">
        <title>tRNAscan-SE: a program for improved detection of transfer RNA genes in genomic sequence.</title>
        <authorList>
            <person name="Lowe T.M."/>
            <person name="Eddy S.R."/>
        </authorList>
    </citation>
    <scope>NUCLEOTIDE SEQUENCE [LARGE SCALE GENOMIC DNA]</scope>
    <source>
        <strain evidence="23">r\B97-61/B2</strain>
    </source>
</reference>
<dbReference type="GO" id="GO:0004674">
    <property type="term" value="F:protein serine/threonine kinase activity"/>
    <property type="evidence" value="ECO:0007669"/>
    <property type="project" value="UniProtKB-KW"/>
</dbReference>
<dbReference type="GO" id="GO:0005886">
    <property type="term" value="C:plasma membrane"/>
    <property type="evidence" value="ECO:0007669"/>
    <property type="project" value="UniProtKB-SubCell"/>
</dbReference>
<keyword evidence="11 19" id="KW-0547">Nucleotide-binding</keyword>
<evidence type="ECO:0000259" key="22">
    <source>
        <dbReference type="PROSITE" id="PS50011"/>
    </source>
</evidence>
<reference evidence="24" key="2">
    <citation type="submission" date="2025-08" db="UniProtKB">
        <authorList>
            <consortium name="RefSeq"/>
        </authorList>
    </citation>
    <scope>IDENTIFICATION</scope>
</reference>
<evidence type="ECO:0000313" key="23">
    <source>
        <dbReference type="Proteomes" id="UP000694886"/>
    </source>
</evidence>
<dbReference type="InterPro" id="IPR001220">
    <property type="entry name" value="Legume_lectin_dom"/>
</dbReference>
<dbReference type="SUPFAM" id="SSF56112">
    <property type="entry name" value="Protein kinase-like (PK-like)"/>
    <property type="match status" value="1"/>
</dbReference>
<dbReference type="CDD" id="cd06899">
    <property type="entry name" value="lectin_legume_LecRK_Arcelin_ConA"/>
    <property type="match status" value="1"/>
</dbReference>
<dbReference type="InterPro" id="IPR000719">
    <property type="entry name" value="Prot_kinase_dom"/>
</dbReference>
<dbReference type="GO" id="GO:0005524">
    <property type="term" value="F:ATP binding"/>
    <property type="evidence" value="ECO:0007669"/>
    <property type="project" value="UniProtKB-UniRule"/>
</dbReference>
<comment type="subcellular location">
    <subcellularLocation>
        <location evidence="1">Cell membrane</location>
        <topology evidence="1">Single-pass type I membrane protein</topology>
    </subcellularLocation>
</comment>
<evidence type="ECO:0000256" key="16">
    <source>
        <dbReference type="ARBA" id="ARBA00023170"/>
    </source>
</evidence>
<evidence type="ECO:0000256" key="18">
    <source>
        <dbReference type="ARBA" id="ARBA00048679"/>
    </source>
</evidence>
<dbReference type="InterPro" id="IPR013320">
    <property type="entry name" value="ConA-like_dom_sf"/>
</dbReference>
<evidence type="ECO:0000256" key="5">
    <source>
        <dbReference type="ARBA" id="ARBA00022475"/>
    </source>
</evidence>
<dbReference type="InterPro" id="IPR008271">
    <property type="entry name" value="Ser/Thr_kinase_AS"/>
</dbReference>
<dbReference type="GeneID" id="18597478"/>
<dbReference type="InterPro" id="IPR017441">
    <property type="entry name" value="Protein_kinase_ATP_BS"/>
</dbReference>
<dbReference type="SUPFAM" id="SSF49899">
    <property type="entry name" value="Concanavalin A-like lectins/glucanases"/>
    <property type="match status" value="1"/>
</dbReference>
<evidence type="ECO:0000256" key="11">
    <source>
        <dbReference type="ARBA" id="ARBA00022741"/>
    </source>
</evidence>
<dbReference type="PROSITE" id="PS00107">
    <property type="entry name" value="PROTEIN_KINASE_ATP"/>
    <property type="match status" value="1"/>
</dbReference>
<keyword evidence="6" id="KW-0723">Serine/threonine-protein kinase</keyword>
<evidence type="ECO:0000256" key="15">
    <source>
        <dbReference type="ARBA" id="ARBA00023136"/>
    </source>
</evidence>
<evidence type="ECO:0000256" key="20">
    <source>
        <dbReference type="SAM" id="Phobius"/>
    </source>
</evidence>
<evidence type="ECO:0000256" key="21">
    <source>
        <dbReference type="SAM" id="SignalP"/>
    </source>
</evidence>
<dbReference type="GO" id="GO:0030246">
    <property type="term" value="F:carbohydrate binding"/>
    <property type="evidence" value="ECO:0007669"/>
    <property type="project" value="UniProtKB-KW"/>
</dbReference>
<dbReference type="CDD" id="cd14066">
    <property type="entry name" value="STKc_IRAK"/>
    <property type="match status" value="1"/>
</dbReference>
<accession>A0AB32WA57</accession>
<dbReference type="Pfam" id="PF00069">
    <property type="entry name" value="Pkinase"/>
    <property type="match status" value="1"/>
</dbReference>
<evidence type="ECO:0000256" key="7">
    <source>
        <dbReference type="ARBA" id="ARBA00022679"/>
    </source>
</evidence>
<dbReference type="FunFam" id="3.30.200.20:FF:000491">
    <property type="entry name" value="Lectin-domain containing receptor kinase VI.3"/>
    <property type="match status" value="1"/>
</dbReference>
<evidence type="ECO:0000256" key="8">
    <source>
        <dbReference type="ARBA" id="ARBA00022692"/>
    </source>
</evidence>
<keyword evidence="15 20" id="KW-0472">Membrane</keyword>
<dbReference type="PROSITE" id="PS50011">
    <property type="entry name" value="PROTEIN_KINASE_DOM"/>
    <property type="match status" value="1"/>
</dbReference>
<proteinExistence type="inferred from homology"/>
<dbReference type="AlphaFoldDB" id="A0AB32WA57"/>
<dbReference type="Proteomes" id="UP000694886">
    <property type="component" value="Chromosome 5"/>
</dbReference>
<keyword evidence="9 21" id="KW-0732">Signal</keyword>
<dbReference type="Gene3D" id="1.10.510.10">
    <property type="entry name" value="Transferase(Phosphotransferase) domain 1"/>
    <property type="match status" value="1"/>
</dbReference>
<comment type="similarity">
    <text evidence="2">In the N-terminal section; belongs to the leguminous lectin family.</text>
</comment>
<dbReference type="Gene3D" id="2.60.120.200">
    <property type="match status" value="1"/>
</dbReference>
<dbReference type="Gramene" id="Tc05v2_t000800.1">
    <property type="protein sequence ID" value="Tc05v2_p000800.1"/>
    <property type="gene ID" value="Tc05v2_g000800"/>
</dbReference>
<organism evidence="23 24">
    <name type="scientific">Theobroma cacao</name>
    <name type="common">Cacao</name>
    <name type="synonym">Cocoa</name>
    <dbReference type="NCBI Taxonomy" id="3641"/>
    <lineage>
        <taxon>Eukaryota</taxon>
        <taxon>Viridiplantae</taxon>
        <taxon>Streptophyta</taxon>
        <taxon>Embryophyta</taxon>
        <taxon>Tracheophyta</taxon>
        <taxon>Spermatophyta</taxon>
        <taxon>Magnoliopsida</taxon>
        <taxon>eudicotyledons</taxon>
        <taxon>Gunneridae</taxon>
        <taxon>Pentapetalae</taxon>
        <taxon>rosids</taxon>
        <taxon>malvids</taxon>
        <taxon>Malvales</taxon>
        <taxon>Malvaceae</taxon>
        <taxon>Byttnerioideae</taxon>
        <taxon>Theobroma</taxon>
    </lineage>
</organism>
<feature type="binding site" evidence="19">
    <location>
        <position position="383"/>
    </location>
    <ligand>
        <name>ATP</name>
        <dbReference type="ChEBI" id="CHEBI:30616"/>
    </ligand>
</feature>
<comment type="catalytic activity">
    <reaction evidence="18">
        <text>L-seryl-[protein] + ATP = O-phospho-L-seryl-[protein] + ADP + H(+)</text>
        <dbReference type="Rhea" id="RHEA:17989"/>
        <dbReference type="Rhea" id="RHEA-COMP:9863"/>
        <dbReference type="Rhea" id="RHEA-COMP:11604"/>
        <dbReference type="ChEBI" id="CHEBI:15378"/>
        <dbReference type="ChEBI" id="CHEBI:29999"/>
        <dbReference type="ChEBI" id="CHEBI:30616"/>
        <dbReference type="ChEBI" id="CHEBI:83421"/>
        <dbReference type="ChEBI" id="CHEBI:456216"/>
        <dbReference type="EC" id="2.7.11.1"/>
    </reaction>
</comment>
<dbReference type="Gene3D" id="3.30.200.20">
    <property type="entry name" value="Phosphorylase Kinase, domain 1"/>
    <property type="match status" value="1"/>
</dbReference>
<evidence type="ECO:0000313" key="24">
    <source>
        <dbReference type="RefSeq" id="XP_017976282.1"/>
    </source>
</evidence>
<keyword evidence="10" id="KW-0430">Lectin</keyword>
<gene>
    <name evidence="24" type="primary">LOC18597478</name>
</gene>
<evidence type="ECO:0000256" key="12">
    <source>
        <dbReference type="ARBA" id="ARBA00022777"/>
    </source>
</evidence>
<dbReference type="EC" id="2.7.11.1" evidence="4"/>
<comment type="similarity">
    <text evidence="3">In the C-terminal section; belongs to the protein kinase superfamily. Ser/Thr protein kinase family.</text>
</comment>
<keyword evidence="8 20" id="KW-0812">Transmembrane</keyword>
<evidence type="ECO:0000256" key="13">
    <source>
        <dbReference type="ARBA" id="ARBA00022840"/>
    </source>
</evidence>
<keyword evidence="7" id="KW-0808">Transferase</keyword>
<feature type="domain" description="Protein kinase" evidence="22">
    <location>
        <begin position="353"/>
        <end position="627"/>
    </location>
</feature>